<keyword evidence="2" id="KW-0378">Hydrolase</keyword>
<gene>
    <name evidence="2" type="ORF">JQV55_13430</name>
</gene>
<evidence type="ECO:0000259" key="1">
    <source>
        <dbReference type="Pfam" id="PF12697"/>
    </source>
</evidence>
<organism evidence="2 3">
    <name type="scientific">Sulfitobacter geojensis</name>
    <dbReference type="NCBI Taxonomy" id="1342299"/>
    <lineage>
        <taxon>Bacteria</taxon>
        <taxon>Pseudomonadati</taxon>
        <taxon>Pseudomonadota</taxon>
        <taxon>Alphaproteobacteria</taxon>
        <taxon>Rhodobacterales</taxon>
        <taxon>Roseobacteraceae</taxon>
        <taxon>Sulfitobacter</taxon>
    </lineage>
</organism>
<dbReference type="SUPFAM" id="SSF53474">
    <property type="entry name" value="alpha/beta-Hydrolases"/>
    <property type="match status" value="1"/>
</dbReference>
<dbReference type="RefSeq" id="WP_203242881.1">
    <property type="nucleotide sequence ID" value="NZ_JAFBRZ010000003.1"/>
</dbReference>
<dbReference type="PRINTS" id="PR00412">
    <property type="entry name" value="EPOXHYDRLASE"/>
</dbReference>
<dbReference type="Proteomes" id="UP000732193">
    <property type="component" value="Unassembled WGS sequence"/>
</dbReference>
<dbReference type="PANTHER" id="PTHR43194:SF5">
    <property type="entry name" value="PIMELOYL-[ACYL-CARRIER PROTEIN] METHYL ESTER ESTERASE"/>
    <property type="match status" value="1"/>
</dbReference>
<dbReference type="PRINTS" id="PR00111">
    <property type="entry name" value="ABHYDROLASE"/>
</dbReference>
<evidence type="ECO:0000313" key="2">
    <source>
        <dbReference type="EMBL" id="MBM1714567.1"/>
    </source>
</evidence>
<feature type="domain" description="AB hydrolase-1" evidence="1">
    <location>
        <begin position="6"/>
        <end position="232"/>
    </location>
</feature>
<protein>
    <submittedName>
        <fullName evidence="2">Alpha/beta hydrolase</fullName>
    </submittedName>
</protein>
<dbReference type="InterPro" id="IPR029058">
    <property type="entry name" value="AB_hydrolase_fold"/>
</dbReference>
<proteinExistence type="predicted"/>
<dbReference type="InterPro" id="IPR000639">
    <property type="entry name" value="Epox_hydrolase-like"/>
</dbReference>
<evidence type="ECO:0000313" key="3">
    <source>
        <dbReference type="Proteomes" id="UP000732193"/>
    </source>
</evidence>
<dbReference type="GO" id="GO:0016787">
    <property type="term" value="F:hydrolase activity"/>
    <property type="evidence" value="ECO:0007669"/>
    <property type="project" value="UniProtKB-KW"/>
</dbReference>
<keyword evidence="3" id="KW-1185">Reference proteome</keyword>
<comment type="caution">
    <text evidence="2">The sequence shown here is derived from an EMBL/GenBank/DDBJ whole genome shotgun (WGS) entry which is preliminary data.</text>
</comment>
<dbReference type="PANTHER" id="PTHR43194">
    <property type="entry name" value="HYDROLASE ALPHA/BETA FOLD FAMILY"/>
    <property type="match status" value="1"/>
</dbReference>
<dbReference type="Gene3D" id="3.40.50.1820">
    <property type="entry name" value="alpha/beta hydrolase"/>
    <property type="match status" value="1"/>
</dbReference>
<name>A0AAE3B6R8_9RHOB</name>
<accession>A0AAE3B6R8</accession>
<sequence length="240" mass="25350">MAFGGAWTGMAQALPELTLVAPDMPSHGRSADWDEISSFGETAFQATLAAMDETPMDVIGHSFGAMIALRLAVEAPERLRSLAVIEPVFFAVAKADAPELLSDHAIKAKPFSDAMDARDLETAARTFNRMWSDGGPPWDTLPERTRAAMTRAIHVVPDTHEMLFDDTLGLLEPGALDACTIPTLVVRGGASHPVMTATNDGLVARMPNATSAVISGAGHMAPITHPLDVAKAMGPLLALS</sequence>
<dbReference type="Pfam" id="PF12697">
    <property type="entry name" value="Abhydrolase_6"/>
    <property type="match status" value="1"/>
</dbReference>
<reference evidence="2 3" key="1">
    <citation type="submission" date="2021-01" db="EMBL/GenBank/DDBJ databases">
        <title>Diatom-associated Roseobacters Show Island Model of Population Structure.</title>
        <authorList>
            <person name="Qu L."/>
            <person name="Feng X."/>
            <person name="Chen Y."/>
            <person name="Li L."/>
            <person name="Wang X."/>
            <person name="Hu Z."/>
            <person name="Wang H."/>
            <person name="Luo H."/>
        </authorList>
    </citation>
    <scope>NUCLEOTIDE SEQUENCE [LARGE SCALE GENOMIC DNA]</scope>
    <source>
        <strain evidence="2 3">TR60-84</strain>
    </source>
</reference>
<dbReference type="EMBL" id="JAFBRM010000003">
    <property type="protein sequence ID" value="MBM1714567.1"/>
    <property type="molecule type" value="Genomic_DNA"/>
</dbReference>
<dbReference type="InterPro" id="IPR000073">
    <property type="entry name" value="AB_hydrolase_1"/>
</dbReference>
<dbReference type="InterPro" id="IPR050228">
    <property type="entry name" value="Carboxylesterase_BioH"/>
</dbReference>
<dbReference type="AlphaFoldDB" id="A0AAE3B6R8"/>